<evidence type="ECO:0000256" key="5">
    <source>
        <dbReference type="PIRNR" id="PIRNR000477"/>
    </source>
</evidence>
<keyword evidence="3 5" id="KW-0328">Glycosyltransferase</keyword>
<organism evidence="7 8">
    <name type="scientific">Desulfosarcina alkanivorans</name>
    <dbReference type="NCBI Taxonomy" id="571177"/>
    <lineage>
        <taxon>Bacteria</taxon>
        <taxon>Pseudomonadati</taxon>
        <taxon>Thermodesulfobacteriota</taxon>
        <taxon>Desulfobacteria</taxon>
        <taxon>Desulfobacterales</taxon>
        <taxon>Desulfosarcinaceae</taxon>
        <taxon>Desulfosarcina</taxon>
    </lineage>
</organism>
<dbReference type="NCBIfam" id="TIGR01700">
    <property type="entry name" value="PNPH"/>
    <property type="match status" value="1"/>
</dbReference>
<dbReference type="InterPro" id="IPR035994">
    <property type="entry name" value="Nucleoside_phosphorylase_sf"/>
</dbReference>
<dbReference type="Gene3D" id="3.40.50.1580">
    <property type="entry name" value="Nucleoside phosphorylase domain"/>
    <property type="match status" value="1"/>
</dbReference>
<evidence type="ECO:0000256" key="4">
    <source>
        <dbReference type="ARBA" id="ARBA00022679"/>
    </source>
</evidence>
<dbReference type="PANTHER" id="PTHR11904:SF9">
    <property type="entry name" value="PURINE NUCLEOSIDE PHOSPHORYLASE-RELATED"/>
    <property type="match status" value="1"/>
</dbReference>
<evidence type="ECO:0000313" key="8">
    <source>
        <dbReference type="Proteomes" id="UP000427906"/>
    </source>
</evidence>
<keyword evidence="8" id="KW-1185">Reference proteome</keyword>
<dbReference type="EC" id="2.4.2.1" evidence="5"/>
<dbReference type="GO" id="GO:0009116">
    <property type="term" value="P:nucleoside metabolic process"/>
    <property type="evidence" value="ECO:0007669"/>
    <property type="project" value="InterPro"/>
</dbReference>
<dbReference type="Proteomes" id="UP000427906">
    <property type="component" value="Chromosome"/>
</dbReference>
<comment type="similarity">
    <text evidence="2 5">Belongs to the PNP/MTAP phosphorylase family.</text>
</comment>
<dbReference type="InterPro" id="IPR011268">
    <property type="entry name" value="Purine_phosphorylase"/>
</dbReference>
<dbReference type="PANTHER" id="PTHR11904">
    <property type="entry name" value="METHYLTHIOADENOSINE/PURINE NUCLEOSIDE PHOSPHORYLASE"/>
    <property type="match status" value="1"/>
</dbReference>
<dbReference type="NCBIfam" id="NF006054">
    <property type="entry name" value="PRK08202.1"/>
    <property type="match status" value="1"/>
</dbReference>
<dbReference type="GO" id="GO:0004731">
    <property type="term" value="F:purine-nucleoside phosphorylase activity"/>
    <property type="evidence" value="ECO:0007669"/>
    <property type="project" value="UniProtKB-EC"/>
</dbReference>
<evidence type="ECO:0000256" key="3">
    <source>
        <dbReference type="ARBA" id="ARBA00022676"/>
    </source>
</evidence>
<comment type="function">
    <text evidence="5">The purine nucleoside phosphorylases catalyze the phosphorolytic breakdown of the N-glycosidic bond in the beta-(deoxy)ribonucleoside molecules, with the formation of the corresponding free purine bases and pentose-1-phosphate.</text>
</comment>
<dbReference type="InterPro" id="IPR011270">
    <property type="entry name" value="Pur_Nuc_Pase_Ino/Guo-sp"/>
</dbReference>
<name>A0A5K7YHU2_9BACT</name>
<feature type="domain" description="Nucleoside phosphorylase" evidence="6">
    <location>
        <begin position="28"/>
        <end position="271"/>
    </location>
</feature>
<comment type="pathway">
    <text evidence="1 5">Purine metabolism; purine nucleoside salvage.</text>
</comment>
<dbReference type="GO" id="GO:0005737">
    <property type="term" value="C:cytoplasm"/>
    <property type="evidence" value="ECO:0007669"/>
    <property type="project" value="TreeGrafter"/>
</dbReference>
<evidence type="ECO:0000259" key="6">
    <source>
        <dbReference type="Pfam" id="PF01048"/>
    </source>
</evidence>
<dbReference type="EMBL" id="AP021874">
    <property type="protein sequence ID" value="BBO69232.1"/>
    <property type="molecule type" value="Genomic_DNA"/>
</dbReference>
<reference evidence="7 8" key="1">
    <citation type="submission" date="2019-11" db="EMBL/GenBank/DDBJ databases">
        <title>Comparative genomics of hydrocarbon-degrading Desulfosarcina strains.</title>
        <authorList>
            <person name="Watanabe M."/>
            <person name="Kojima H."/>
            <person name="Fukui M."/>
        </authorList>
    </citation>
    <scope>NUCLEOTIDE SEQUENCE [LARGE SCALE GENOMIC DNA]</scope>
    <source>
        <strain evidence="7 8">PL12</strain>
    </source>
</reference>
<evidence type="ECO:0000256" key="1">
    <source>
        <dbReference type="ARBA" id="ARBA00005058"/>
    </source>
</evidence>
<sequence length="279" mass="29648">MERLKEKVLETTAFIRSKISHPPGTGMITGTGLGEAVGPLDDALTMDYADIPHFPVSTVAGHSGRLVAGTLDGHAMMVMQGRFHLYEGYAPAAVTFPVRVMQALGVRHLIISNAAGGMNPAFRQGDLMVIRDHINLTGENPLIGPNNEDWGPRFPDMTAAYDRSLIQFSRRAADGLGITLKSGVYAGLKGPSLETPAEIRYLKTIGADAVGLSTVMETIAAVHAGIRVLGLSTITNINNPDQPLPAAVEDIIAVANRTAPVLNRLIRAVVAQIRTGARS</sequence>
<dbReference type="InterPro" id="IPR000845">
    <property type="entry name" value="Nucleoside_phosphorylase_d"/>
</dbReference>
<dbReference type="PIRSF" id="PIRSF000477">
    <property type="entry name" value="PurNPase"/>
    <property type="match status" value="1"/>
</dbReference>
<dbReference type="Pfam" id="PF01048">
    <property type="entry name" value="PNP_UDP_1"/>
    <property type="match status" value="1"/>
</dbReference>
<protein>
    <recommendedName>
        <fullName evidence="5">Purine nucleoside phosphorylase</fullName>
        <ecNumber evidence="5">2.4.2.1</ecNumber>
    </recommendedName>
    <alternativeName>
        <fullName evidence="5">Inosine-guanosine phosphorylase</fullName>
    </alternativeName>
</protein>
<dbReference type="SUPFAM" id="SSF53167">
    <property type="entry name" value="Purine and uridine phosphorylases"/>
    <property type="match status" value="1"/>
</dbReference>
<gene>
    <name evidence="7" type="primary">punA</name>
    <name evidence="7" type="ORF">DSCA_31620</name>
</gene>
<accession>A0A5K7YHU2</accession>
<dbReference type="CDD" id="cd09009">
    <property type="entry name" value="PNP-EcPNPII_like"/>
    <property type="match status" value="1"/>
</dbReference>
<dbReference type="NCBIfam" id="TIGR01697">
    <property type="entry name" value="PNPH-PUNA-XAPA"/>
    <property type="match status" value="1"/>
</dbReference>
<proteinExistence type="inferred from homology"/>
<dbReference type="KEGG" id="dalk:DSCA_31620"/>
<dbReference type="AlphaFoldDB" id="A0A5K7YHU2"/>
<keyword evidence="4 5" id="KW-0808">Transferase</keyword>
<dbReference type="UniPathway" id="UPA00606"/>
<dbReference type="RefSeq" id="WP_231716505.1">
    <property type="nucleotide sequence ID" value="NZ_AP021874.1"/>
</dbReference>
<evidence type="ECO:0000256" key="2">
    <source>
        <dbReference type="ARBA" id="ARBA00006751"/>
    </source>
</evidence>
<evidence type="ECO:0000313" key="7">
    <source>
        <dbReference type="EMBL" id="BBO69232.1"/>
    </source>
</evidence>